<reference evidence="2 3" key="1">
    <citation type="submission" date="2016-11" db="EMBL/GenBank/DDBJ databases">
        <title>Whole genomes of Flavobacteriaceae.</title>
        <authorList>
            <person name="Stine C."/>
            <person name="Li C."/>
            <person name="Tadesse D."/>
        </authorList>
    </citation>
    <scope>NUCLEOTIDE SEQUENCE [LARGE SCALE GENOMIC DNA]</scope>
    <source>
        <strain evidence="2 3">DSM 18292</strain>
    </source>
</reference>
<organism evidence="2 3">
    <name type="scientific">Flavobacterium hercynium</name>
    <dbReference type="NCBI Taxonomy" id="387094"/>
    <lineage>
        <taxon>Bacteria</taxon>
        <taxon>Pseudomonadati</taxon>
        <taxon>Bacteroidota</taxon>
        <taxon>Flavobacteriia</taxon>
        <taxon>Flavobacteriales</taxon>
        <taxon>Flavobacteriaceae</taxon>
        <taxon>Flavobacterium</taxon>
    </lineage>
</organism>
<keyword evidence="3" id="KW-1185">Reference proteome</keyword>
<evidence type="ECO:0000313" key="2">
    <source>
        <dbReference type="EMBL" id="OXA96087.1"/>
    </source>
</evidence>
<protein>
    <submittedName>
        <fullName evidence="2">Uncharacterized protein</fullName>
    </submittedName>
</protein>
<proteinExistence type="predicted"/>
<name>A0A226HP89_9FLAO</name>
<keyword evidence="1" id="KW-0472">Membrane</keyword>
<comment type="caution">
    <text evidence="2">The sequence shown here is derived from an EMBL/GenBank/DDBJ whole genome shotgun (WGS) entry which is preliminary data.</text>
</comment>
<keyword evidence="1" id="KW-1133">Transmembrane helix</keyword>
<sequence>MKKSEPNLNTTAKLWILHILVYYFVFACLHVFIIRYYSGSIICKESLNIILLSPIIGLMGFFDLFPGFIVIPIIVMLLILSHIYIGEIYKSYLVSILLVRIVHYIVAASTGASKYPFLSSQIKVNILFLIFPSLVAALLVNWYLLGKHEKSTLFKMYYDKE</sequence>
<dbReference type="PROSITE" id="PS51257">
    <property type="entry name" value="PROKAR_LIPOPROTEIN"/>
    <property type="match status" value="1"/>
</dbReference>
<feature type="transmembrane region" description="Helical" evidence="1">
    <location>
        <begin position="124"/>
        <end position="145"/>
    </location>
</feature>
<evidence type="ECO:0000256" key="1">
    <source>
        <dbReference type="SAM" id="Phobius"/>
    </source>
</evidence>
<dbReference type="EMBL" id="MUGW01000002">
    <property type="protein sequence ID" value="OXA96087.1"/>
    <property type="molecule type" value="Genomic_DNA"/>
</dbReference>
<feature type="transmembrane region" description="Helical" evidence="1">
    <location>
        <begin position="46"/>
        <end position="62"/>
    </location>
</feature>
<keyword evidence="1" id="KW-0812">Transmembrane</keyword>
<gene>
    <name evidence="2" type="ORF">B0A66_00460</name>
</gene>
<feature type="transmembrane region" description="Helical" evidence="1">
    <location>
        <begin position="92"/>
        <end position="112"/>
    </location>
</feature>
<accession>A0A226HP89</accession>
<dbReference type="OrthoDB" id="1264840at2"/>
<dbReference type="AlphaFoldDB" id="A0A226HP89"/>
<dbReference type="RefSeq" id="WP_089047883.1">
    <property type="nucleotide sequence ID" value="NZ_FXTV01000001.1"/>
</dbReference>
<evidence type="ECO:0000313" key="3">
    <source>
        <dbReference type="Proteomes" id="UP000198345"/>
    </source>
</evidence>
<feature type="transmembrane region" description="Helical" evidence="1">
    <location>
        <begin position="15"/>
        <end position="34"/>
    </location>
</feature>
<dbReference type="Proteomes" id="UP000198345">
    <property type="component" value="Unassembled WGS sequence"/>
</dbReference>
<feature type="transmembrane region" description="Helical" evidence="1">
    <location>
        <begin position="68"/>
        <end position="85"/>
    </location>
</feature>